<proteinExistence type="predicted"/>
<accession>A0AAW6Q3Q8</accession>
<dbReference type="Proteomes" id="UP001213566">
    <property type="component" value="Unassembled WGS sequence"/>
</dbReference>
<organism evidence="1 2">
    <name type="scientific">Ligilactobacillus salivarius</name>
    <dbReference type="NCBI Taxonomy" id="1624"/>
    <lineage>
        <taxon>Bacteria</taxon>
        <taxon>Bacillati</taxon>
        <taxon>Bacillota</taxon>
        <taxon>Bacilli</taxon>
        <taxon>Lactobacillales</taxon>
        <taxon>Lactobacillaceae</taxon>
        <taxon>Ligilactobacillus</taxon>
    </lineage>
</organism>
<comment type="caution">
    <text evidence="1">The sequence shown here is derived from an EMBL/GenBank/DDBJ whole genome shotgun (WGS) entry which is preliminary data.</text>
</comment>
<dbReference type="AlphaFoldDB" id="A0AAW6Q3Q8"/>
<reference evidence="1" key="1">
    <citation type="submission" date="2023-02" db="EMBL/GenBank/DDBJ databases">
        <title>Draft Whole-Genome Sequences of competitive exclusion Lactobacillus salivarius strains for Poultry.</title>
        <authorList>
            <person name="Ma L.M."/>
            <person name="Lopez-Guerra N."/>
            <person name="Zhang G."/>
        </authorList>
    </citation>
    <scope>NUCLEOTIDE SEQUENCE</scope>
    <source>
        <strain evidence="1">Salm-9</strain>
    </source>
</reference>
<protein>
    <submittedName>
        <fullName evidence="1">Uncharacterized protein</fullName>
    </submittedName>
</protein>
<name>A0AAW6Q3Q8_9LACO</name>
<sequence>MIEKMIEKATHYDGKTIKDTLHPISELLPKGEQPLTAEENEYIDRRLLEESEKMTEWPEVNVG</sequence>
<dbReference type="EMBL" id="JARKHV010000002">
    <property type="protein sequence ID" value="MDF4185951.1"/>
    <property type="molecule type" value="Genomic_DNA"/>
</dbReference>
<dbReference type="RefSeq" id="WP_276469749.1">
    <property type="nucleotide sequence ID" value="NZ_JARKHV010000002.1"/>
</dbReference>
<evidence type="ECO:0000313" key="2">
    <source>
        <dbReference type="Proteomes" id="UP001213566"/>
    </source>
</evidence>
<gene>
    <name evidence="1" type="ORF">PV940_02745</name>
</gene>
<evidence type="ECO:0000313" key="1">
    <source>
        <dbReference type="EMBL" id="MDF4185951.1"/>
    </source>
</evidence>